<dbReference type="FunFam" id="3.30.70.330:FF:000988">
    <property type="entry name" value="Developmentally regulated RNA-binding protein"/>
    <property type="match status" value="1"/>
</dbReference>
<evidence type="ECO:0000313" key="6">
    <source>
        <dbReference type="Proteomes" id="UP000069272"/>
    </source>
</evidence>
<evidence type="ECO:0000256" key="3">
    <source>
        <dbReference type="SAM" id="MobiDB-lite"/>
    </source>
</evidence>
<feature type="domain" description="RRM" evidence="4">
    <location>
        <begin position="334"/>
        <end position="412"/>
    </location>
</feature>
<dbReference type="EnsemblMetazoa" id="AALB010608-RA">
    <property type="protein sequence ID" value="AALB010608-PA"/>
    <property type="gene ID" value="AALB010608"/>
</dbReference>
<feature type="compositionally biased region" description="Polar residues" evidence="3">
    <location>
        <begin position="11"/>
        <end position="27"/>
    </location>
</feature>
<dbReference type="InterPro" id="IPR012677">
    <property type="entry name" value="Nucleotide-bd_a/b_plait_sf"/>
</dbReference>
<sequence>MQEAQAIGLSPVTTGTPCPAMTTNEPSTPVPDLNSPPFSRLFVLCGKQITVSALEQFFRPYGTVEQCHIVHDQLTGQSKGIGFVKFQKTSQAARALKEADGKHIDPEPKPIKVEIATSTVESKPLDFLRLKVKCPAELDSDGVKAEFSKISAVNSVQLVPDKKAPGNNVAYLTFESFLDAALAYETARPEHKAKFAKIKPRKVSLESQPQDAKSFFRPFLRRRSSAMIPPTKLTVLCSSTLTQNQIWRLFDIIPGLLNCSVSHDGGSVGIATVTYNNAQSAKYAREKLHKFEYPMGEKIIVKDAIDDVNWAGTATMSDNGGGRTKEICEEPPMSRLFIICGKHITKDQLIRHFESDGTIEECVVITDRRTGRGKGVAYVKFTKTSSAARGLRKNATIIDGDTRPIKVMISASYNRDKNSSTVLDVNENHFLRLFAIVPSSRTEDQLREEFSPYGTVTQVRLVPDKKNDKQCAAYVKFASFLETATAIESCNPQYKAKFCIPRSNLQQERDNGRPGGHEGGEQVNRKRSHSPERTVARGGDSKLVVICSNQLNQDRIWRLFDICPGMKYCTIVSANELNLTATVVYSSREEAQRAMEKIHGLEYPLGERMIVRFEEEFKEEIIAKDALAQLGPPKPLVSELVACVKKAFFICMPEAISVKLLTDAFCRFGDLIKVYLVPGKRHGYAEFASDIAANRAIQQLHGMHLGDCWLKVLECAEYAGEHKRNKVEH</sequence>
<reference evidence="5" key="2">
    <citation type="submission" date="2022-08" db="UniProtKB">
        <authorList>
            <consortium name="EnsemblMetazoa"/>
        </authorList>
    </citation>
    <scope>IDENTIFICATION</scope>
    <source>
        <strain evidence="5">STECLA/ALBI9_A</strain>
    </source>
</reference>
<dbReference type="SUPFAM" id="SSF54928">
    <property type="entry name" value="RNA-binding domain, RBD"/>
    <property type="match status" value="4"/>
</dbReference>
<dbReference type="InterPro" id="IPR035979">
    <property type="entry name" value="RBD_domain_sf"/>
</dbReference>
<dbReference type="Gene3D" id="3.30.70.330">
    <property type="match status" value="5"/>
</dbReference>
<reference evidence="5 6" key="1">
    <citation type="journal article" date="2017" name="G3 (Bethesda)">
        <title>The Physical Genome Mapping of Anopheles albimanus Corrected Scaffold Misassemblies and Identified Interarm Rearrangements in Genus Anopheles.</title>
        <authorList>
            <person name="Artemov G.N."/>
            <person name="Peery A.N."/>
            <person name="Jiang X."/>
            <person name="Tu Z."/>
            <person name="Stegniy V.N."/>
            <person name="Sharakhova M.V."/>
            <person name="Sharakhov I.V."/>
        </authorList>
    </citation>
    <scope>NUCLEOTIDE SEQUENCE [LARGE SCALE GENOMIC DNA]</scope>
    <source>
        <strain evidence="5 6">ALBI9_A</strain>
    </source>
</reference>
<feature type="region of interest" description="Disordered" evidence="3">
    <location>
        <begin position="505"/>
        <end position="537"/>
    </location>
</feature>
<proteinExistence type="predicted"/>
<dbReference type="AlphaFoldDB" id="A0A182FVM3"/>
<dbReference type="CDD" id="cd00590">
    <property type="entry name" value="RRM_SF"/>
    <property type="match status" value="1"/>
</dbReference>
<dbReference type="Pfam" id="PF00076">
    <property type="entry name" value="RRM_1"/>
    <property type="match status" value="5"/>
</dbReference>
<feature type="region of interest" description="Disordered" evidence="3">
    <location>
        <begin position="1"/>
        <end position="32"/>
    </location>
</feature>
<dbReference type="VEuPathDB" id="VectorBase:AALB010608"/>
<evidence type="ECO:0000259" key="4">
    <source>
        <dbReference type="PROSITE" id="PS50102"/>
    </source>
</evidence>
<keyword evidence="6" id="KW-1185">Reference proteome</keyword>
<accession>A0A182FVM3</accession>
<dbReference type="STRING" id="7167.A0A182FVM3"/>
<dbReference type="VEuPathDB" id="VectorBase:AALB20_027688"/>
<organism evidence="5 6">
    <name type="scientific">Anopheles albimanus</name>
    <name type="common">New world malaria mosquito</name>
    <dbReference type="NCBI Taxonomy" id="7167"/>
    <lineage>
        <taxon>Eukaryota</taxon>
        <taxon>Metazoa</taxon>
        <taxon>Ecdysozoa</taxon>
        <taxon>Arthropoda</taxon>
        <taxon>Hexapoda</taxon>
        <taxon>Insecta</taxon>
        <taxon>Pterygota</taxon>
        <taxon>Neoptera</taxon>
        <taxon>Endopterygota</taxon>
        <taxon>Diptera</taxon>
        <taxon>Nematocera</taxon>
        <taxon>Culicoidea</taxon>
        <taxon>Culicidae</taxon>
        <taxon>Anophelinae</taxon>
        <taxon>Anopheles</taxon>
    </lineage>
</organism>
<dbReference type="GO" id="GO:0003723">
    <property type="term" value="F:RNA binding"/>
    <property type="evidence" value="ECO:0007669"/>
    <property type="project" value="UniProtKB-UniRule"/>
</dbReference>
<evidence type="ECO:0000256" key="1">
    <source>
        <dbReference type="ARBA" id="ARBA00022737"/>
    </source>
</evidence>
<dbReference type="Proteomes" id="UP000069272">
    <property type="component" value="Chromosome 3R"/>
</dbReference>
<feature type="domain" description="RRM" evidence="4">
    <location>
        <begin position="39"/>
        <end position="118"/>
    </location>
</feature>
<keyword evidence="1" id="KW-0677">Repeat</keyword>
<dbReference type="VEuPathDB" id="VectorBase:AALB20_028486"/>
<feature type="domain" description="RRM" evidence="4">
    <location>
        <begin position="645"/>
        <end position="717"/>
    </location>
</feature>
<dbReference type="PROSITE" id="PS50102">
    <property type="entry name" value="RRM"/>
    <property type="match status" value="4"/>
</dbReference>
<evidence type="ECO:0000313" key="5">
    <source>
        <dbReference type="EnsemblMetazoa" id="AALB010608-PA"/>
    </source>
</evidence>
<evidence type="ECO:0000256" key="2">
    <source>
        <dbReference type="ARBA" id="ARBA00022884"/>
    </source>
</evidence>
<feature type="compositionally biased region" description="Basic and acidic residues" evidence="3">
    <location>
        <begin position="507"/>
        <end position="535"/>
    </location>
</feature>
<keyword evidence="2" id="KW-0694">RNA-binding</keyword>
<dbReference type="InterPro" id="IPR000504">
    <property type="entry name" value="RRM_dom"/>
</dbReference>
<dbReference type="SMART" id="SM00360">
    <property type="entry name" value="RRM"/>
    <property type="match status" value="7"/>
</dbReference>
<feature type="domain" description="RRM" evidence="4">
    <location>
        <begin position="437"/>
        <end position="530"/>
    </location>
</feature>
<dbReference type="PANTHER" id="PTHR24012">
    <property type="entry name" value="RNA BINDING PROTEIN"/>
    <property type="match status" value="1"/>
</dbReference>
<protein>
    <recommendedName>
        <fullName evidence="4">RRM domain-containing protein</fullName>
    </recommendedName>
</protein>
<name>A0A182FVM3_ANOAL</name>